<reference evidence="1" key="1">
    <citation type="submission" date="2015-04" db="EMBL/GenBank/DDBJ databases">
        <authorList>
            <person name="Syromyatnikov M.Y."/>
            <person name="Popov V.N."/>
        </authorList>
    </citation>
    <scope>NUCLEOTIDE SEQUENCE</scope>
    <source>
        <strain evidence="1">LMG 28769</strain>
    </source>
</reference>
<reference evidence="1" key="2">
    <citation type="submission" date="2015-11" db="EMBL/GenBank/DDBJ databases">
        <title>Characterization of Bifidobacterium aquikefiri sp. nov. isolated from water kefir.</title>
        <authorList>
            <person name="Laureys D."/>
            <person name="De Vuyst L."/>
        </authorList>
    </citation>
    <scope>NUCLEOTIDE SEQUENCE</scope>
    <source>
        <strain evidence="1">LMG 28769</strain>
    </source>
</reference>
<proteinExistence type="predicted"/>
<accession>A0A0S4HM52</accession>
<feature type="non-terminal residue" evidence="1">
    <location>
        <position position="201"/>
    </location>
</feature>
<sequence>DLVEDQCWKCFSINVLCNDQQWLAGLHHKLGNVYHILLARELSGSQQNIRIFKNGGLLVSIGDEVRRNIALVEAHALSEVKIETEAVVVLDGNDAIHANLVQSFGDLLANLRIGSGNRCGSSDLLLGLYVLGSLDELLDDCVRGLLDAATQRDRVGTCNNVLQSFVNEGLRKNRCSCGAVACNIVCLLGNFLDQFSANALI</sequence>
<dbReference type="EMBL" id="LN849255">
    <property type="protein sequence ID" value="CRI74912.1"/>
    <property type="molecule type" value="Genomic_DNA"/>
</dbReference>
<feature type="non-terminal residue" evidence="1">
    <location>
        <position position="1"/>
    </location>
</feature>
<name>A0A0S4HM52_9BIFI</name>
<gene>
    <name evidence="1" type="primary">hsp60</name>
</gene>
<organism evidence="1">
    <name type="scientific">Bifidobacterium aquikefiri</name>
    <dbReference type="NCBI Taxonomy" id="1653207"/>
    <lineage>
        <taxon>Bacteria</taxon>
        <taxon>Bacillati</taxon>
        <taxon>Actinomycetota</taxon>
        <taxon>Actinomycetes</taxon>
        <taxon>Bifidobacteriales</taxon>
        <taxon>Bifidobacteriaceae</taxon>
        <taxon>Bifidobacterium</taxon>
    </lineage>
</organism>
<protein>
    <submittedName>
        <fullName evidence="1">Heat shock protein 60</fullName>
    </submittedName>
</protein>
<dbReference type="AlphaFoldDB" id="A0A0S4HM52"/>
<keyword evidence="1" id="KW-0346">Stress response</keyword>
<evidence type="ECO:0000313" key="1">
    <source>
        <dbReference type="EMBL" id="CRI74912.1"/>
    </source>
</evidence>
<dbReference type="AntiFam" id="ANF00222">
    <property type="entry name" value="Shadow ORF (opposite groL1)"/>
</dbReference>